<name>A9V5A6_MONBE</name>
<evidence type="ECO:0000313" key="7">
    <source>
        <dbReference type="Proteomes" id="UP000001357"/>
    </source>
</evidence>
<dbReference type="GeneID" id="5893123"/>
<dbReference type="PROSITE" id="PS00018">
    <property type="entry name" value="EF_HAND_1"/>
    <property type="match status" value="1"/>
</dbReference>
<dbReference type="Pfam" id="PF13879">
    <property type="entry name" value="Hmw_CFAP97"/>
    <property type="match status" value="1"/>
</dbReference>
<evidence type="ECO:0000256" key="4">
    <source>
        <dbReference type="SAM" id="MobiDB-lite"/>
    </source>
</evidence>
<keyword evidence="2" id="KW-0106">Calcium</keyword>
<evidence type="ECO:0000256" key="2">
    <source>
        <dbReference type="ARBA" id="ARBA00022837"/>
    </source>
</evidence>
<feature type="coiled-coil region" evidence="3">
    <location>
        <begin position="52"/>
        <end position="79"/>
    </location>
</feature>
<feature type="domain" description="EF-hand" evidence="5">
    <location>
        <begin position="338"/>
        <end position="373"/>
    </location>
</feature>
<dbReference type="InterPro" id="IPR011992">
    <property type="entry name" value="EF-hand-dom_pair"/>
</dbReference>
<feature type="region of interest" description="Disordered" evidence="4">
    <location>
        <begin position="155"/>
        <end position="189"/>
    </location>
</feature>
<keyword evidence="7" id="KW-1185">Reference proteome</keyword>
<dbReference type="SMART" id="SM00054">
    <property type="entry name" value="EFh"/>
    <property type="match status" value="3"/>
</dbReference>
<dbReference type="PROSITE" id="PS50222">
    <property type="entry name" value="EF_HAND_2"/>
    <property type="match status" value="2"/>
</dbReference>
<evidence type="ECO:0000313" key="6">
    <source>
        <dbReference type="EMBL" id="EDQ87244.1"/>
    </source>
</evidence>
<sequence>MADHRAYQPIKPAASRMLAKRWDDSAYSKHQKKLRNTKATVDNKPPKTYMHLQLKLKKLQLEEERMATVERDNRMLLEKMSTIMRTTGRVDNHNDYSHKSLNKAKREQDLLRITHENQAILKRISSKAPHYDRHKWERDYDQSRRLQGQIARYPKPGHAQAHGRHGDFEASGQATEAKQPTKASASTAAAAAAAEPGVASTAPASTMKEALSRIFERDASNKELLHALNDPNQLTALWRQCDFNGNGGCSLAEIDKLVTERGLEVAKPALLRAYKKTTLVDGVNNDAWVERREFRALLRNILLFGKLWDAFDDLDADDDRRIDQDEFTRGLQKLGCPVNQEEAAAAFADADQNGGGKILFKEFCDYVASTIGVRLEDDDAKWAASGTSKTRAALQEEQAAA</sequence>
<dbReference type="OMA" id="RMLAKRW"/>
<dbReference type="InterPro" id="IPR018247">
    <property type="entry name" value="EF_Hand_1_Ca_BS"/>
</dbReference>
<dbReference type="KEGG" id="mbr:MONBRDRAFT_38031"/>
<dbReference type="GO" id="GO:0005509">
    <property type="term" value="F:calcium ion binding"/>
    <property type="evidence" value="ECO:0007669"/>
    <property type="project" value="InterPro"/>
</dbReference>
<reference evidence="6 7" key="1">
    <citation type="journal article" date="2008" name="Nature">
        <title>The genome of the choanoflagellate Monosiga brevicollis and the origin of metazoans.</title>
        <authorList>
            <consortium name="JGI Sequencing"/>
            <person name="King N."/>
            <person name="Westbrook M.J."/>
            <person name="Young S.L."/>
            <person name="Kuo A."/>
            <person name="Abedin M."/>
            <person name="Chapman J."/>
            <person name="Fairclough S."/>
            <person name="Hellsten U."/>
            <person name="Isogai Y."/>
            <person name="Letunic I."/>
            <person name="Marr M."/>
            <person name="Pincus D."/>
            <person name="Putnam N."/>
            <person name="Rokas A."/>
            <person name="Wright K.J."/>
            <person name="Zuzow R."/>
            <person name="Dirks W."/>
            <person name="Good M."/>
            <person name="Goodstein D."/>
            <person name="Lemons D."/>
            <person name="Li W."/>
            <person name="Lyons J.B."/>
            <person name="Morris A."/>
            <person name="Nichols S."/>
            <person name="Richter D.J."/>
            <person name="Salamov A."/>
            <person name="Bork P."/>
            <person name="Lim W.A."/>
            <person name="Manning G."/>
            <person name="Miller W.T."/>
            <person name="McGinnis W."/>
            <person name="Shapiro H."/>
            <person name="Tjian R."/>
            <person name="Grigoriev I.V."/>
            <person name="Rokhsar D."/>
        </authorList>
    </citation>
    <scope>NUCLEOTIDE SEQUENCE [LARGE SCALE GENOMIC DNA]</scope>
    <source>
        <strain evidence="7">MX1 / ATCC 50154</strain>
    </source>
</reference>
<dbReference type="AlphaFoldDB" id="A9V5A6"/>
<dbReference type="InterPro" id="IPR038792">
    <property type="entry name" value="CFAP97D1/2"/>
</dbReference>
<dbReference type="STRING" id="81824.A9V5A6"/>
<dbReference type="InterPro" id="IPR002048">
    <property type="entry name" value="EF_hand_dom"/>
</dbReference>
<accession>A9V5A6</accession>
<feature type="domain" description="EF-hand" evidence="5">
    <location>
        <begin position="302"/>
        <end position="337"/>
    </location>
</feature>
<keyword evidence="3" id="KW-0175">Coiled coil</keyword>
<organism evidence="6 7">
    <name type="scientific">Monosiga brevicollis</name>
    <name type="common">Choanoflagellate</name>
    <dbReference type="NCBI Taxonomy" id="81824"/>
    <lineage>
        <taxon>Eukaryota</taxon>
        <taxon>Choanoflagellata</taxon>
        <taxon>Craspedida</taxon>
        <taxon>Salpingoecidae</taxon>
        <taxon>Monosiga</taxon>
    </lineage>
</organism>
<dbReference type="PANTHER" id="PTHR33768">
    <property type="entry name" value="MIP11318P"/>
    <property type="match status" value="1"/>
</dbReference>
<dbReference type="InterPro" id="IPR029488">
    <property type="entry name" value="Hmw/CFAP97"/>
</dbReference>
<dbReference type="eggNOG" id="ENOG502RZE9">
    <property type="taxonomic scope" value="Eukaryota"/>
</dbReference>
<proteinExistence type="inferred from homology"/>
<evidence type="ECO:0000259" key="5">
    <source>
        <dbReference type="PROSITE" id="PS50222"/>
    </source>
</evidence>
<gene>
    <name evidence="6" type="ORF">MONBRDRAFT_38031</name>
</gene>
<dbReference type="Gene3D" id="1.10.238.10">
    <property type="entry name" value="EF-hand"/>
    <property type="match status" value="1"/>
</dbReference>
<comment type="similarity">
    <text evidence="1">Belongs to the CFAP97 family.</text>
</comment>
<evidence type="ECO:0000256" key="1">
    <source>
        <dbReference type="ARBA" id="ARBA00008315"/>
    </source>
</evidence>
<dbReference type="PANTHER" id="PTHR33768:SF3">
    <property type="entry name" value="MIP11318P"/>
    <property type="match status" value="1"/>
</dbReference>
<evidence type="ECO:0000256" key="3">
    <source>
        <dbReference type="SAM" id="Coils"/>
    </source>
</evidence>
<dbReference type="RefSeq" id="XP_001747857.1">
    <property type="nucleotide sequence ID" value="XM_001747805.1"/>
</dbReference>
<dbReference type="Pfam" id="PF13499">
    <property type="entry name" value="EF-hand_7"/>
    <property type="match status" value="1"/>
</dbReference>
<dbReference type="SUPFAM" id="SSF47473">
    <property type="entry name" value="EF-hand"/>
    <property type="match status" value="1"/>
</dbReference>
<feature type="compositionally biased region" description="Low complexity" evidence="4">
    <location>
        <begin position="180"/>
        <end position="189"/>
    </location>
</feature>
<dbReference type="InParanoid" id="A9V5A6"/>
<dbReference type="Proteomes" id="UP000001357">
    <property type="component" value="Unassembled WGS sequence"/>
</dbReference>
<protein>
    <recommendedName>
        <fullName evidence="5">EF-hand domain-containing protein</fullName>
    </recommendedName>
</protein>
<dbReference type="EMBL" id="CH991560">
    <property type="protein sequence ID" value="EDQ87244.1"/>
    <property type="molecule type" value="Genomic_DNA"/>
</dbReference>